<dbReference type="Proteomes" id="UP001165460">
    <property type="component" value="Unassembled WGS sequence"/>
</dbReference>
<feature type="domain" description="N-acetyltransferase" evidence="1">
    <location>
        <begin position="6"/>
        <end position="157"/>
    </location>
</feature>
<proteinExistence type="predicted"/>
<dbReference type="InterPro" id="IPR016181">
    <property type="entry name" value="Acyl_CoA_acyltransferase"/>
</dbReference>
<dbReference type="InterPro" id="IPR000182">
    <property type="entry name" value="GNAT_dom"/>
</dbReference>
<gene>
    <name evidence="2" type="ORF">MMF97_05160</name>
</gene>
<name>A0ABS9ZU09_9SPHI</name>
<keyword evidence="3" id="KW-1185">Reference proteome</keyword>
<dbReference type="PROSITE" id="PS51186">
    <property type="entry name" value="GNAT"/>
    <property type="match status" value="1"/>
</dbReference>
<evidence type="ECO:0000313" key="2">
    <source>
        <dbReference type="EMBL" id="MCJ0742095.1"/>
    </source>
</evidence>
<comment type="caution">
    <text evidence="2">The sequence shown here is derived from an EMBL/GenBank/DDBJ whole genome shotgun (WGS) entry which is preliminary data.</text>
</comment>
<organism evidence="2 3">
    <name type="scientific">Pedobacter montanisoli</name>
    <dbReference type="NCBI Taxonomy" id="2923277"/>
    <lineage>
        <taxon>Bacteria</taxon>
        <taxon>Pseudomonadati</taxon>
        <taxon>Bacteroidota</taxon>
        <taxon>Sphingobacteriia</taxon>
        <taxon>Sphingobacteriales</taxon>
        <taxon>Sphingobacteriaceae</taxon>
        <taxon>Pedobacter</taxon>
    </lineage>
</organism>
<dbReference type="EMBL" id="JALGBH010000001">
    <property type="protein sequence ID" value="MCJ0742095.1"/>
    <property type="molecule type" value="Genomic_DNA"/>
</dbReference>
<reference evidence="2" key="1">
    <citation type="submission" date="2022-03" db="EMBL/GenBank/DDBJ databases">
        <authorList>
            <person name="Woo C.Y."/>
        </authorList>
    </citation>
    <scope>NUCLEOTIDE SEQUENCE</scope>
    <source>
        <strain evidence="2">CYS-01</strain>
    </source>
</reference>
<dbReference type="SUPFAM" id="SSF55729">
    <property type="entry name" value="Acyl-CoA N-acyltransferases (Nat)"/>
    <property type="match status" value="1"/>
</dbReference>
<sequence>MFNNNYAIVLLQKNELLPLDLLLMADETEAAVRKYIFQSEVYLVTDKISHEKIAVFVLFKIDNTKLEIKNIAITEKLRGKGIGSWLISNIKQIATQQNYKSLIVGTPDCAIQQINFYQKAGFIPFALKENFFINNYEEPIYENGILLKDMLMLKMTL</sequence>
<dbReference type="RefSeq" id="WP_243360273.1">
    <property type="nucleotide sequence ID" value="NZ_JALGBH010000001.1"/>
</dbReference>
<accession>A0ABS9ZU09</accession>
<dbReference type="Gene3D" id="3.40.630.30">
    <property type="match status" value="1"/>
</dbReference>
<dbReference type="Pfam" id="PF00583">
    <property type="entry name" value="Acetyltransf_1"/>
    <property type="match status" value="1"/>
</dbReference>
<dbReference type="CDD" id="cd04301">
    <property type="entry name" value="NAT_SF"/>
    <property type="match status" value="1"/>
</dbReference>
<evidence type="ECO:0000259" key="1">
    <source>
        <dbReference type="PROSITE" id="PS51186"/>
    </source>
</evidence>
<protein>
    <submittedName>
        <fullName evidence="2">GNAT family N-acetyltransferase</fullName>
    </submittedName>
</protein>
<evidence type="ECO:0000313" key="3">
    <source>
        <dbReference type="Proteomes" id="UP001165460"/>
    </source>
</evidence>